<reference evidence="14 15" key="1">
    <citation type="submission" date="2019-09" db="EMBL/GenBank/DDBJ databases">
        <title>Draft genome sequence of Bacillus sp. JC-7.</title>
        <authorList>
            <person name="Tanaka N."/>
            <person name="Shiwa Y."/>
            <person name="Fujita N."/>
            <person name="Tanasupawat S."/>
        </authorList>
    </citation>
    <scope>NUCLEOTIDE SEQUENCE [LARGE SCALE GENOMIC DNA]</scope>
    <source>
        <strain evidence="14 15">JC-7</strain>
    </source>
</reference>
<comment type="caution">
    <text evidence="14">The sequence shown here is derived from an EMBL/GenBank/DDBJ whole genome shotgun (WGS) entry which is preliminary data.</text>
</comment>
<keyword evidence="13" id="KW-0460">Magnesium</keyword>
<dbReference type="GO" id="GO:0008948">
    <property type="term" value="F:oxaloacetate decarboxylase activity"/>
    <property type="evidence" value="ECO:0007669"/>
    <property type="project" value="UniProtKB-EC"/>
</dbReference>
<dbReference type="PANTHER" id="PTHR33254">
    <property type="entry name" value="4-HYDROXY-4-METHYL-2-OXOGLUTARATE ALDOLASE 3-RELATED"/>
    <property type="match status" value="1"/>
</dbReference>
<evidence type="ECO:0000256" key="6">
    <source>
        <dbReference type="ARBA" id="ARBA00012947"/>
    </source>
</evidence>
<evidence type="ECO:0000313" key="15">
    <source>
        <dbReference type="Proteomes" id="UP000391919"/>
    </source>
</evidence>
<organism evidence="14 15">
    <name type="scientific">Weizmannia acidilactici</name>
    <dbReference type="NCBI Taxonomy" id="2607726"/>
    <lineage>
        <taxon>Bacteria</taxon>
        <taxon>Bacillati</taxon>
        <taxon>Bacillota</taxon>
        <taxon>Bacilli</taxon>
        <taxon>Bacillales</taxon>
        <taxon>Bacillaceae</taxon>
        <taxon>Heyndrickxia</taxon>
    </lineage>
</organism>
<sequence>MEMMIEQFLHLPTTCISDAMNGMNNLDPEIKPLNDGFRLAGRAFTVKMPVGDNLAVIQAIREAKPGDVLVIDSKGDLYRAIAGDFVLGMAKTLGIQGVVVDGVIRDIKGVLALDFPVFAKGTTVAAGGKAGNGKVNVPISCGGVPVRPGDIIVGDADGVVVVPREKEEEVYQKAANKLRKDEEREAKVSGNREEILKYLDKMLQKAGKTV</sequence>
<dbReference type="RefSeq" id="WP_151681257.1">
    <property type="nucleotide sequence ID" value="NZ_BKZP01000010.1"/>
</dbReference>
<dbReference type="PANTHER" id="PTHR33254:SF4">
    <property type="entry name" value="4-HYDROXY-4-METHYL-2-OXOGLUTARATE ALDOLASE 3-RELATED"/>
    <property type="match status" value="1"/>
</dbReference>
<feature type="binding site" evidence="13">
    <location>
        <position position="105"/>
    </location>
    <ligand>
        <name>substrate</name>
    </ligand>
</feature>
<dbReference type="InterPro" id="IPR036704">
    <property type="entry name" value="RraA/RraA-like_sf"/>
</dbReference>
<comment type="similarity">
    <text evidence="3">Belongs to the class II aldolase/RraA-like family.</text>
</comment>
<name>A0A5J4JH71_9BACI</name>
<dbReference type="Proteomes" id="UP000391919">
    <property type="component" value="Unassembled WGS sequence"/>
</dbReference>
<evidence type="ECO:0000256" key="11">
    <source>
        <dbReference type="ARBA" id="ARBA00032305"/>
    </source>
</evidence>
<keyword evidence="15" id="KW-1185">Reference proteome</keyword>
<keyword evidence="13" id="KW-0479">Metal-binding</keyword>
<dbReference type="EC" id="4.1.1.112" evidence="6"/>
<evidence type="ECO:0000256" key="7">
    <source>
        <dbReference type="ARBA" id="ARBA00016549"/>
    </source>
</evidence>
<comment type="subunit">
    <text evidence="4">Homotrimer.</text>
</comment>
<evidence type="ECO:0000256" key="10">
    <source>
        <dbReference type="ARBA" id="ARBA00030169"/>
    </source>
</evidence>
<dbReference type="EC" id="4.1.3.17" evidence="5"/>
<evidence type="ECO:0000256" key="2">
    <source>
        <dbReference type="ARBA" id="ARBA00001968"/>
    </source>
</evidence>
<accession>A0A5J4JH71</accession>
<dbReference type="SUPFAM" id="SSF89562">
    <property type="entry name" value="RraA-like"/>
    <property type="match status" value="1"/>
</dbReference>
<comment type="cofactor">
    <cofactor evidence="2">
        <name>a divalent metal cation</name>
        <dbReference type="ChEBI" id="CHEBI:60240"/>
    </cofactor>
</comment>
<feature type="binding site" evidence="13">
    <location>
        <begin position="83"/>
        <end position="86"/>
    </location>
    <ligand>
        <name>substrate</name>
    </ligand>
</feature>
<dbReference type="Pfam" id="PF03737">
    <property type="entry name" value="RraA-like"/>
    <property type="match status" value="1"/>
</dbReference>
<dbReference type="AlphaFoldDB" id="A0A5J4JH71"/>
<feature type="binding site" evidence="13">
    <location>
        <position position="106"/>
    </location>
    <ligand>
        <name>Mg(2+)</name>
        <dbReference type="ChEBI" id="CHEBI:18420"/>
    </ligand>
</feature>
<evidence type="ECO:0000256" key="8">
    <source>
        <dbReference type="ARBA" id="ARBA00025046"/>
    </source>
</evidence>
<evidence type="ECO:0000256" key="9">
    <source>
        <dbReference type="ARBA" id="ARBA00029596"/>
    </source>
</evidence>
<evidence type="ECO:0000256" key="5">
    <source>
        <dbReference type="ARBA" id="ARBA00012213"/>
    </source>
</evidence>
<protein>
    <recommendedName>
        <fullName evidence="7">Putative 4-hydroxy-4-methyl-2-oxoglutarate aldolase</fullName>
        <ecNumber evidence="6">4.1.1.112</ecNumber>
        <ecNumber evidence="5">4.1.3.17</ecNumber>
    </recommendedName>
    <alternativeName>
        <fullName evidence="11">Oxaloacetate decarboxylase</fullName>
    </alternativeName>
    <alternativeName>
        <fullName evidence="9">Regulator of ribonuclease activity homolog</fullName>
    </alternativeName>
    <alternativeName>
        <fullName evidence="10">RraA-like protein</fullName>
    </alternativeName>
</protein>
<evidence type="ECO:0000256" key="3">
    <source>
        <dbReference type="ARBA" id="ARBA00008621"/>
    </source>
</evidence>
<evidence type="ECO:0000256" key="13">
    <source>
        <dbReference type="PIRSR" id="PIRSR605493-1"/>
    </source>
</evidence>
<gene>
    <name evidence="14" type="ORF">BpJC7_23540</name>
</gene>
<comment type="function">
    <text evidence="8">Catalyzes the aldol cleavage of 4-hydroxy-4-methyl-2-oxoglutarate (HMG) into 2 molecules of pyruvate. Also contains a secondary oxaloacetate (OAA) decarboxylase activity due to the common pyruvate enolate transition state formed following C-C bond cleavage in the retro-aldol and decarboxylation reactions.</text>
</comment>
<dbReference type="GO" id="GO:0046872">
    <property type="term" value="F:metal ion binding"/>
    <property type="evidence" value="ECO:0007669"/>
    <property type="project" value="UniProtKB-KW"/>
</dbReference>
<dbReference type="CDD" id="cd16841">
    <property type="entry name" value="RraA_family"/>
    <property type="match status" value="1"/>
</dbReference>
<evidence type="ECO:0000256" key="4">
    <source>
        <dbReference type="ARBA" id="ARBA00011233"/>
    </source>
</evidence>
<dbReference type="EMBL" id="BKZQ01000034">
    <property type="protein sequence ID" value="GER71051.1"/>
    <property type="molecule type" value="Genomic_DNA"/>
</dbReference>
<proteinExistence type="inferred from homology"/>
<dbReference type="GO" id="GO:0047443">
    <property type="term" value="F:4-hydroxy-4-methyl-2-oxoglutarate aldolase activity"/>
    <property type="evidence" value="ECO:0007669"/>
    <property type="project" value="UniProtKB-EC"/>
</dbReference>
<dbReference type="InterPro" id="IPR005493">
    <property type="entry name" value="RraA/RraA-like"/>
</dbReference>
<comment type="cofactor">
    <cofactor evidence="13">
        <name>Mg(2+)</name>
        <dbReference type="ChEBI" id="CHEBI:18420"/>
    </cofactor>
</comment>
<evidence type="ECO:0000313" key="14">
    <source>
        <dbReference type="EMBL" id="GER71051.1"/>
    </source>
</evidence>
<evidence type="ECO:0000256" key="12">
    <source>
        <dbReference type="ARBA" id="ARBA00047973"/>
    </source>
</evidence>
<evidence type="ECO:0000256" key="1">
    <source>
        <dbReference type="ARBA" id="ARBA00001342"/>
    </source>
</evidence>
<comment type="catalytic activity">
    <reaction evidence="1">
        <text>4-hydroxy-4-methyl-2-oxoglutarate = 2 pyruvate</text>
        <dbReference type="Rhea" id="RHEA:22748"/>
        <dbReference type="ChEBI" id="CHEBI:15361"/>
        <dbReference type="ChEBI" id="CHEBI:58276"/>
        <dbReference type="EC" id="4.1.3.17"/>
    </reaction>
</comment>
<dbReference type="Gene3D" id="3.50.30.40">
    <property type="entry name" value="Ribonuclease E inhibitor RraA/RraA-like"/>
    <property type="match status" value="1"/>
</dbReference>
<comment type="catalytic activity">
    <reaction evidence="12">
        <text>oxaloacetate + H(+) = pyruvate + CO2</text>
        <dbReference type="Rhea" id="RHEA:15641"/>
        <dbReference type="ChEBI" id="CHEBI:15361"/>
        <dbReference type="ChEBI" id="CHEBI:15378"/>
        <dbReference type="ChEBI" id="CHEBI:16452"/>
        <dbReference type="ChEBI" id="CHEBI:16526"/>
        <dbReference type="EC" id="4.1.1.112"/>
    </reaction>
</comment>